<dbReference type="Proteomes" id="UP001595478">
    <property type="component" value="Unassembled WGS sequence"/>
</dbReference>
<evidence type="ECO:0000313" key="1">
    <source>
        <dbReference type="EMBL" id="MFC3121786.1"/>
    </source>
</evidence>
<dbReference type="RefSeq" id="WP_376919918.1">
    <property type="nucleotide sequence ID" value="NZ_JBHRSW010000014.1"/>
</dbReference>
<dbReference type="EMBL" id="JBHRSW010000014">
    <property type="protein sequence ID" value="MFC3121786.1"/>
    <property type="molecule type" value="Genomic_DNA"/>
</dbReference>
<proteinExistence type="predicted"/>
<name>A0ABV7FQT7_9ALTE</name>
<gene>
    <name evidence="1" type="ORF">ACFOHL_09155</name>
</gene>
<dbReference type="PROSITE" id="PS51257">
    <property type="entry name" value="PROKAR_LIPOPROTEIN"/>
    <property type="match status" value="1"/>
</dbReference>
<evidence type="ECO:0000313" key="2">
    <source>
        <dbReference type="Proteomes" id="UP001595478"/>
    </source>
</evidence>
<organism evidence="1 2">
    <name type="scientific">Agaribacter flavus</name>
    <dbReference type="NCBI Taxonomy" id="1902781"/>
    <lineage>
        <taxon>Bacteria</taxon>
        <taxon>Pseudomonadati</taxon>
        <taxon>Pseudomonadota</taxon>
        <taxon>Gammaproteobacteria</taxon>
        <taxon>Alteromonadales</taxon>
        <taxon>Alteromonadaceae</taxon>
        <taxon>Agaribacter</taxon>
    </lineage>
</organism>
<comment type="caution">
    <text evidence="1">The sequence shown here is derived from an EMBL/GenBank/DDBJ whole genome shotgun (WGS) entry which is preliminary data.</text>
</comment>
<reference evidence="2" key="1">
    <citation type="journal article" date="2019" name="Int. J. Syst. Evol. Microbiol.">
        <title>The Global Catalogue of Microorganisms (GCM) 10K type strain sequencing project: providing services to taxonomists for standard genome sequencing and annotation.</title>
        <authorList>
            <consortium name="The Broad Institute Genomics Platform"/>
            <consortium name="The Broad Institute Genome Sequencing Center for Infectious Disease"/>
            <person name="Wu L."/>
            <person name="Ma J."/>
        </authorList>
    </citation>
    <scope>NUCLEOTIDE SEQUENCE [LARGE SCALE GENOMIC DNA]</scope>
    <source>
        <strain evidence="2">KCTC 52473</strain>
    </source>
</reference>
<keyword evidence="2" id="KW-1185">Reference proteome</keyword>
<accession>A0ABV7FQT7</accession>
<dbReference type="Pfam" id="PF09839">
    <property type="entry name" value="DUF2066"/>
    <property type="match status" value="1"/>
</dbReference>
<protein>
    <submittedName>
        <fullName evidence="1">DUF2066 domain-containing protein</fullName>
    </submittedName>
</protein>
<sequence>MKEIKVALSGMKYGLLLLLTIFIACIAKASAEQSVNIGRVTVQNQTVNAQKQAGKQALSQVFVKTSGDLSITENEVVKRAITNFEQYLVSSRFYQKNENLVFEAVFNHQKVINLLKASDLPVWASIRPSAIIWLAEKENMRIDQIAQNNHPEINKHIDDVAYMRGLSIITPVGDLTDSMAVSAEDVWYQKILKLQSHSIRYNTDYLINAAISPYLDIDAELDAIDRLLQQDQAPEELDATTELNAEIGDGADSAGSFSDKQDGLAVDGFLSETEDPVEEFVPELLPKITPEIVPEGTTHKLDFIIAKGDDMDIGRLYGKSSEELVTQLIHYFADKLALQFASRDFNQNSMSEVNLVIDNVSSIVDYMAITRLLENLPVTGGVVLRKQNKGVATFSVDLNTTPLKLIEILKFDGRLKQVAENPLIEDVLELRWEAN</sequence>
<dbReference type="InterPro" id="IPR018642">
    <property type="entry name" value="DUF2066"/>
</dbReference>